<protein>
    <recommendedName>
        <fullName evidence="10">Transketolase-like pyrimidine-binding domain-containing protein</fullName>
    </recommendedName>
</protein>
<dbReference type="OrthoDB" id="10267175at2759"/>
<dbReference type="OMA" id="ADYMRGS"/>
<comment type="cofactor">
    <cofactor evidence="1">
        <name>Co(2+)</name>
        <dbReference type="ChEBI" id="CHEBI:48828"/>
    </cofactor>
</comment>
<dbReference type="EMBL" id="AFBI03000004">
    <property type="protein sequence ID" value="EJW01594.1"/>
    <property type="molecule type" value="Genomic_DNA"/>
</dbReference>
<reference evidence="11 12" key="1">
    <citation type="submission" date="2011-08" db="EMBL/GenBank/DDBJ databases">
        <authorList>
            <person name="Liu Z.J."/>
            <person name="Shi F.L."/>
            <person name="Lu J.Q."/>
            <person name="Li M."/>
            <person name="Wang Z.L."/>
        </authorList>
    </citation>
    <scope>NUCLEOTIDE SEQUENCE [LARGE SCALE GENOMIC DNA]</scope>
    <source>
        <strain evidence="11 12">USNM 41457</strain>
    </source>
</reference>
<keyword evidence="5" id="KW-0808">Transferase</keyword>
<evidence type="ECO:0000256" key="1">
    <source>
        <dbReference type="ARBA" id="ARBA00001941"/>
    </source>
</evidence>
<accession>J9D1Z2</accession>
<dbReference type="GO" id="GO:0046872">
    <property type="term" value="F:metal ion binding"/>
    <property type="evidence" value="ECO:0007669"/>
    <property type="project" value="UniProtKB-KW"/>
</dbReference>
<dbReference type="Proteomes" id="UP000003163">
    <property type="component" value="Unassembled WGS sequence"/>
</dbReference>
<dbReference type="InterPro" id="IPR005474">
    <property type="entry name" value="Transketolase_N"/>
</dbReference>
<dbReference type="Pfam" id="PF00456">
    <property type="entry name" value="Transketolase_N"/>
    <property type="match status" value="3"/>
</dbReference>
<dbReference type="FunCoup" id="J9D1Z2">
    <property type="interactions" value="93"/>
</dbReference>
<keyword evidence="6" id="KW-0479">Metal-binding</keyword>
<dbReference type="GO" id="GO:0004802">
    <property type="term" value="F:transketolase activity"/>
    <property type="evidence" value="ECO:0007669"/>
    <property type="project" value="UniProtKB-EC"/>
</dbReference>
<evidence type="ECO:0000256" key="5">
    <source>
        <dbReference type="ARBA" id="ARBA00022679"/>
    </source>
</evidence>
<proteinExistence type="inferred from homology"/>
<sequence>MNINTINEEEIIKRLQTLIHELVENAQSGHPGSAHSLVPLFYTLYAKNILQFDCKNSRYPNRDLLILSNGHTCIILYLFLHLQGFISYTDLVDFRKLGSNTPGHPENETKGVECCTGPLGQGLANAVGFSLSSKKLKATFDNIENYTFDKKDNIDQINEINLFNSKEKMNNEDSSVAENNKLDCIKSPFPVIKLDNAVFCIFGDGCYQEGISHEAFSFAGHYQLNNLIFIYDFNCISIDGSISLSMSDNVVKRFEAYNFDIRICDANDCTTIEKILKGKLKTIRAVSYINNPNDSFIEKDKQEISSSNLYRNFEPSSFSMKKPLVLILQSKIADGTLLEGSAKTHGAPLGRAVIDDFKNKNNIADQKLEIPQEIYGMFENVNQLNSNKASFWYKSVENSMNLGVKKVKNFYLKKFLIPETKYFYTIDSDEVFDSFLKYKNTKNSTRKEMHNALEEFMSIDDSCIIGSADLTPSCLTKNKYCYDIIEIEKNDEGAVYKDHSNTKKHKNDAGKESIICKNFDFDKMYKEKHTVNFQGNHIHYGIREHAMFGITNGISLHGFFLPISSTFLNFITYGWHGIRLSALSHTRNIFIATHDSITLGEDGPTHQPIEVLSLLRSTPNLITFRPCDGNEVRSAINFALQNDGPTVICLTRLDIQPIETTSIEKYLSAYNIVFKKHKLTDNNLSSKDKLKITKIDHRSDVEDGSKLQKPEITILATGSEVSLAIEASKLLPQSVQIISINSLELFDKNYKQIKNGILSGFVVSLEAASTFGWYKYAHLPIGIDIFGKSGKSADVYKFFGFDPSTIAYKISDSFIEYLARKE</sequence>
<dbReference type="SUPFAM" id="SSF52922">
    <property type="entry name" value="TK C-terminal domain-like"/>
    <property type="match status" value="1"/>
</dbReference>
<keyword evidence="12" id="KW-1185">Reference proteome</keyword>
<dbReference type="InterPro" id="IPR020826">
    <property type="entry name" value="Transketolase_BS"/>
</dbReference>
<evidence type="ECO:0000313" key="12">
    <source>
        <dbReference type="Proteomes" id="UP000003163"/>
    </source>
</evidence>
<dbReference type="VEuPathDB" id="MicrosporidiaDB:EDEG_00409"/>
<dbReference type="Gene3D" id="3.40.50.920">
    <property type="match status" value="1"/>
</dbReference>
<dbReference type="InterPro" id="IPR005475">
    <property type="entry name" value="Transketolase-like_Pyr-bd"/>
</dbReference>
<dbReference type="InterPro" id="IPR029061">
    <property type="entry name" value="THDP-binding"/>
</dbReference>
<dbReference type="InterPro" id="IPR055152">
    <property type="entry name" value="Transketolase-like_C_2"/>
</dbReference>
<dbReference type="PROSITE" id="PS00802">
    <property type="entry name" value="TRANSKETOLASE_2"/>
    <property type="match status" value="1"/>
</dbReference>
<evidence type="ECO:0000256" key="6">
    <source>
        <dbReference type="ARBA" id="ARBA00022723"/>
    </source>
</evidence>
<reference evidence="12" key="2">
    <citation type="submission" date="2015-07" db="EMBL/GenBank/DDBJ databases">
        <title>Contrasting host-pathogen interactions and genome evolution in two generalist and specialist microsporidian pathogens of mosquitoes.</title>
        <authorList>
            <consortium name="The Broad Institute Genomics Platform"/>
            <consortium name="The Broad Institute Genome Sequencing Center for Infectious Disease"/>
            <person name="Cuomo C.A."/>
            <person name="Sanscrainte N.D."/>
            <person name="Goldberg J.M."/>
            <person name="Heiman D."/>
            <person name="Young S."/>
            <person name="Zeng Q."/>
            <person name="Becnel J.J."/>
            <person name="Birren B.W."/>
        </authorList>
    </citation>
    <scope>NUCLEOTIDE SEQUENCE [LARGE SCALE GENOMIC DNA]</scope>
    <source>
        <strain evidence="12">USNM 41457</strain>
    </source>
</reference>
<dbReference type="GO" id="GO:0006098">
    <property type="term" value="P:pentose-phosphate shunt"/>
    <property type="evidence" value="ECO:0007669"/>
    <property type="project" value="TreeGrafter"/>
</dbReference>
<evidence type="ECO:0000256" key="4">
    <source>
        <dbReference type="ARBA" id="ARBA00007131"/>
    </source>
</evidence>
<comment type="cofactor">
    <cofactor evidence="3">
        <name>thiamine diphosphate</name>
        <dbReference type="ChEBI" id="CHEBI:58937"/>
    </cofactor>
</comment>
<dbReference type="Pfam" id="PF22613">
    <property type="entry name" value="Transketolase_C_1"/>
    <property type="match status" value="1"/>
</dbReference>
<dbReference type="Gene3D" id="3.40.50.970">
    <property type="match status" value="2"/>
</dbReference>
<organism evidence="11 12">
    <name type="scientific">Edhazardia aedis (strain USNM 41457)</name>
    <name type="common">Microsporidian parasite</name>
    <dbReference type="NCBI Taxonomy" id="1003232"/>
    <lineage>
        <taxon>Eukaryota</taxon>
        <taxon>Fungi</taxon>
        <taxon>Fungi incertae sedis</taxon>
        <taxon>Microsporidia</taxon>
        <taxon>Edhazardia</taxon>
    </lineage>
</organism>
<comment type="caution">
    <text evidence="11">The sequence shown here is derived from an EMBL/GenBank/DDBJ whole genome shotgun (WGS) entry which is preliminary data.</text>
</comment>
<dbReference type="AlphaFoldDB" id="J9D1Z2"/>
<dbReference type="CDD" id="cd07033">
    <property type="entry name" value="TPP_PYR_DXS_TK_like"/>
    <property type="match status" value="1"/>
</dbReference>
<dbReference type="Pfam" id="PF02779">
    <property type="entry name" value="Transket_pyr"/>
    <property type="match status" value="1"/>
</dbReference>
<feature type="domain" description="Transketolase-like pyrimidine-binding" evidence="10">
    <location>
        <begin position="443"/>
        <end position="658"/>
    </location>
</feature>
<name>J9D1Z2_EDHAE</name>
<dbReference type="PANTHER" id="PTHR43522">
    <property type="entry name" value="TRANSKETOLASE"/>
    <property type="match status" value="1"/>
</dbReference>
<keyword evidence="7" id="KW-0460">Magnesium</keyword>
<dbReference type="SMART" id="SM00861">
    <property type="entry name" value="Transket_pyr"/>
    <property type="match status" value="1"/>
</dbReference>
<evidence type="ECO:0000256" key="8">
    <source>
        <dbReference type="ARBA" id="ARBA00023052"/>
    </source>
</evidence>
<dbReference type="SUPFAM" id="SSF52518">
    <property type="entry name" value="Thiamin diphosphate-binding fold (THDP-binding)"/>
    <property type="match status" value="2"/>
</dbReference>
<comment type="catalytic activity">
    <reaction evidence="9">
        <text>D-sedoheptulose 7-phosphate + D-glyceraldehyde 3-phosphate = aldehydo-D-ribose 5-phosphate + D-xylulose 5-phosphate</text>
        <dbReference type="Rhea" id="RHEA:10508"/>
        <dbReference type="ChEBI" id="CHEBI:57483"/>
        <dbReference type="ChEBI" id="CHEBI:57737"/>
        <dbReference type="ChEBI" id="CHEBI:58273"/>
        <dbReference type="ChEBI" id="CHEBI:59776"/>
        <dbReference type="EC" id="2.2.1.1"/>
    </reaction>
</comment>
<evidence type="ECO:0000256" key="7">
    <source>
        <dbReference type="ARBA" id="ARBA00022842"/>
    </source>
</evidence>
<evidence type="ECO:0000256" key="9">
    <source>
        <dbReference type="ARBA" id="ARBA00049473"/>
    </source>
</evidence>
<gene>
    <name evidence="11" type="ORF">EDEG_00409</name>
</gene>
<dbReference type="STRING" id="1003232.J9D1Z2"/>
<comment type="similarity">
    <text evidence="4">Belongs to the transketolase family.</text>
</comment>
<keyword evidence="8" id="KW-0786">Thiamine pyrophosphate</keyword>
<dbReference type="InterPro" id="IPR009014">
    <property type="entry name" value="Transketo_C/PFOR_II"/>
</dbReference>
<dbReference type="GO" id="GO:0005829">
    <property type="term" value="C:cytosol"/>
    <property type="evidence" value="ECO:0007669"/>
    <property type="project" value="TreeGrafter"/>
</dbReference>
<evidence type="ECO:0000256" key="3">
    <source>
        <dbReference type="ARBA" id="ARBA00001964"/>
    </source>
</evidence>
<dbReference type="PANTHER" id="PTHR43522:SF2">
    <property type="entry name" value="TRANSKETOLASE 1-RELATED"/>
    <property type="match status" value="1"/>
</dbReference>
<comment type="cofactor">
    <cofactor evidence="2">
        <name>Mg(2+)</name>
        <dbReference type="ChEBI" id="CHEBI:18420"/>
    </cofactor>
</comment>
<dbReference type="HOGENOM" id="CLU_009227_0_1_1"/>
<dbReference type="InParanoid" id="J9D1Z2"/>
<evidence type="ECO:0000256" key="2">
    <source>
        <dbReference type="ARBA" id="ARBA00001946"/>
    </source>
</evidence>
<dbReference type="InterPro" id="IPR033247">
    <property type="entry name" value="Transketolase_fam"/>
</dbReference>
<evidence type="ECO:0000313" key="11">
    <source>
        <dbReference type="EMBL" id="EJW01594.1"/>
    </source>
</evidence>
<evidence type="ECO:0000259" key="10">
    <source>
        <dbReference type="SMART" id="SM00861"/>
    </source>
</evidence>